<proteinExistence type="predicted"/>
<evidence type="ECO:0000313" key="1">
    <source>
        <dbReference type="EMBL" id="CAH1449643.1"/>
    </source>
</evidence>
<organism evidence="1 2">
    <name type="scientific">Lactuca virosa</name>
    <dbReference type="NCBI Taxonomy" id="75947"/>
    <lineage>
        <taxon>Eukaryota</taxon>
        <taxon>Viridiplantae</taxon>
        <taxon>Streptophyta</taxon>
        <taxon>Embryophyta</taxon>
        <taxon>Tracheophyta</taxon>
        <taxon>Spermatophyta</taxon>
        <taxon>Magnoliopsida</taxon>
        <taxon>eudicotyledons</taxon>
        <taxon>Gunneridae</taxon>
        <taxon>Pentapetalae</taxon>
        <taxon>asterids</taxon>
        <taxon>campanulids</taxon>
        <taxon>Asterales</taxon>
        <taxon>Asteraceae</taxon>
        <taxon>Cichorioideae</taxon>
        <taxon>Cichorieae</taxon>
        <taxon>Lactucinae</taxon>
        <taxon>Lactuca</taxon>
    </lineage>
</organism>
<comment type="caution">
    <text evidence="1">The sequence shown here is derived from an EMBL/GenBank/DDBJ whole genome shotgun (WGS) entry which is preliminary data.</text>
</comment>
<dbReference type="EMBL" id="CAKMRJ010005634">
    <property type="protein sequence ID" value="CAH1449643.1"/>
    <property type="molecule type" value="Genomic_DNA"/>
</dbReference>
<evidence type="ECO:0000313" key="2">
    <source>
        <dbReference type="Proteomes" id="UP001157418"/>
    </source>
</evidence>
<sequence>MKQIQEALSTAIAATTDFDEIKENLFASIWIDMEFATAGGQVMMIMPSLMLGVVHFVASNTDCGVRDFDMEKFEMSKHFWFPWPVNLQTACVDLLQLISFASTLSQLLLHFNFTFSHLIVLL</sequence>
<dbReference type="Proteomes" id="UP001157418">
    <property type="component" value="Unassembled WGS sequence"/>
</dbReference>
<dbReference type="AlphaFoldDB" id="A0AAU9PHZ9"/>
<name>A0AAU9PHZ9_9ASTR</name>
<keyword evidence="2" id="KW-1185">Reference proteome</keyword>
<protein>
    <submittedName>
        <fullName evidence="1">Uncharacterized protein</fullName>
    </submittedName>
</protein>
<reference evidence="1 2" key="1">
    <citation type="submission" date="2022-01" db="EMBL/GenBank/DDBJ databases">
        <authorList>
            <person name="Xiong W."/>
            <person name="Schranz E."/>
        </authorList>
    </citation>
    <scope>NUCLEOTIDE SEQUENCE [LARGE SCALE GENOMIC DNA]</scope>
</reference>
<gene>
    <name evidence="1" type="ORF">LVIROSA_LOCUS35117</name>
</gene>
<accession>A0AAU9PHZ9</accession>